<dbReference type="InterPro" id="IPR040369">
    <property type="entry name" value="ARMC9"/>
</dbReference>
<comment type="subcellular location">
    <subcellularLocation>
        <location evidence="1">Cytoplasm</location>
        <location evidence="1">Cytoskeleton</location>
        <location evidence="1">Cilium basal body</location>
    </subcellularLocation>
</comment>
<evidence type="ECO:0000256" key="4">
    <source>
        <dbReference type="SAM" id="Coils"/>
    </source>
</evidence>
<evidence type="ECO:0000259" key="6">
    <source>
        <dbReference type="Pfam" id="PF23138"/>
    </source>
</evidence>
<dbReference type="InterPro" id="IPR011989">
    <property type="entry name" value="ARM-like"/>
</dbReference>
<dbReference type="WBParaSite" id="HNAJ_0001091201-mRNA-1">
    <property type="protein sequence ID" value="HNAJ_0001091201-mRNA-1"/>
    <property type="gene ID" value="HNAJ_0001091201"/>
</dbReference>
<accession>A0A0R3TT88</accession>
<feature type="coiled-coil region" evidence="4">
    <location>
        <begin position="199"/>
        <end position="233"/>
    </location>
</feature>
<name>A0A0R3TT88_RODNA</name>
<dbReference type="STRING" id="102285.A0A0R3TT88"/>
<evidence type="ECO:0000256" key="1">
    <source>
        <dbReference type="ARBA" id="ARBA00004120"/>
    </source>
</evidence>
<keyword evidence="3" id="KW-0966">Cell projection</keyword>
<dbReference type="GO" id="GO:0097542">
    <property type="term" value="C:ciliary tip"/>
    <property type="evidence" value="ECO:0007669"/>
    <property type="project" value="TreeGrafter"/>
</dbReference>
<dbReference type="Pfam" id="PF23138">
    <property type="entry name" value="CTLH_Armc9"/>
    <property type="match status" value="1"/>
</dbReference>
<dbReference type="PANTHER" id="PTHR14881">
    <property type="entry name" value="LISH DOMAIN-CONTAINING PROTEIN ARMC9"/>
    <property type="match status" value="1"/>
</dbReference>
<organism evidence="9">
    <name type="scientific">Rodentolepis nana</name>
    <name type="common">Dwarf tapeworm</name>
    <name type="synonym">Hymenolepis nana</name>
    <dbReference type="NCBI Taxonomy" id="102285"/>
    <lineage>
        <taxon>Eukaryota</taxon>
        <taxon>Metazoa</taxon>
        <taxon>Spiralia</taxon>
        <taxon>Lophotrochozoa</taxon>
        <taxon>Platyhelminthes</taxon>
        <taxon>Cestoda</taxon>
        <taxon>Eucestoda</taxon>
        <taxon>Cyclophyllidea</taxon>
        <taxon>Hymenolepididae</taxon>
        <taxon>Rodentolepis</taxon>
    </lineage>
</organism>
<keyword evidence="8" id="KW-1185">Reference proteome</keyword>
<evidence type="ECO:0000313" key="8">
    <source>
        <dbReference type="Proteomes" id="UP000278807"/>
    </source>
</evidence>
<dbReference type="GO" id="GO:0005814">
    <property type="term" value="C:centriole"/>
    <property type="evidence" value="ECO:0007669"/>
    <property type="project" value="TreeGrafter"/>
</dbReference>
<dbReference type="InterPro" id="IPR056327">
    <property type="entry name" value="ARMC9_CTLH-like_dom"/>
</dbReference>
<dbReference type="GO" id="GO:0036064">
    <property type="term" value="C:ciliary basal body"/>
    <property type="evidence" value="ECO:0007669"/>
    <property type="project" value="InterPro"/>
</dbReference>
<evidence type="ECO:0000259" key="5">
    <source>
        <dbReference type="Pfam" id="PF21050"/>
    </source>
</evidence>
<evidence type="ECO:0000313" key="7">
    <source>
        <dbReference type="EMBL" id="VDO09071.1"/>
    </source>
</evidence>
<keyword evidence="4" id="KW-0175">Coiled coil</keyword>
<feature type="domain" description="LisH" evidence="5">
    <location>
        <begin position="472"/>
        <end position="562"/>
    </location>
</feature>
<reference evidence="7 8" key="2">
    <citation type="submission" date="2018-11" db="EMBL/GenBank/DDBJ databases">
        <authorList>
            <consortium name="Pathogen Informatics"/>
        </authorList>
    </citation>
    <scope>NUCLEOTIDE SEQUENCE [LARGE SCALE GENOMIC DNA]</scope>
</reference>
<dbReference type="OrthoDB" id="538223at2759"/>
<dbReference type="SUPFAM" id="SSF48371">
    <property type="entry name" value="ARM repeat"/>
    <property type="match status" value="1"/>
</dbReference>
<dbReference type="AlphaFoldDB" id="A0A0R3TT88"/>
<dbReference type="Pfam" id="PF21050">
    <property type="entry name" value="ARMC9_ARM"/>
    <property type="match status" value="1"/>
</dbReference>
<evidence type="ECO:0000256" key="2">
    <source>
        <dbReference type="ARBA" id="ARBA00022794"/>
    </source>
</evidence>
<dbReference type="InterPro" id="IPR048959">
    <property type="entry name" value="ARMC9_ARM_dom"/>
</dbReference>
<dbReference type="Gene3D" id="1.25.10.10">
    <property type="entry name" value="Leucine-rich Repeat Variant"/>
    <property type="match status" value="1"/>
</dbReference>
<sequence length="567" mass="66147">MNDTQDIEKLAKIHELINEVIFYLNLLQFLEYYHMEQTKENLSSEWNKTTKERLGFSEEWKTDLVKYFEDGESKDFHTIWHDHFDFSDNMKELPLEFYLQLYFITVNWDSDSENIRKERIDQFREFLDTKGKALSQISEFLPFYAFPYVEQPKSHPVYMQLFDPNWKLDLKKKLLTLLGPKEEEIYPFPKLFSLLNSQEEVSNNHEKQLQNRLADAERRAFQFRQRFNKIQEDYQSLICITSDLVDTLEGVLRGEHIEPDALQKICCRLVASQRPTINKNAALGNAENGTFNASSKFDYCDSLRQSLSIRIPQENPGLKQDWGIAELDYKKIKEALNGSNQTQIWRLLQALRWRLTKTNVELREAYLTEFIGHDLLDLTPWNEDNRQRHHLSMLEHCLCEVSPKVTEASARLVNALASLSRGRAYLAQNTAVVTLLTQQIFHLEGDEETSTRENLIGALQKLSLRRSMQTKMTEMGMVEWLVNLLEDTDSLSDYTLEYSVALLMNLCLRMDGKKRCAPMASRVLKVLTDLINHENTNILSYVNGALFSLLTLPELQVAAEAMVTNFY</sequence>
<feature type="domain" description="ARMC9 CTLH-like" evidence="6">
    <location>
        <begin position="61"/>
        <end position="177"/>
    </location>
</feature>
<evidence type="ECO:0000256" key="3">
    <source>
        <dbReference type="ARBA" id="ARBA00023273"/>
    </source>
</evidence>
<evidence type="ECO:0000313" key="9">
    <source>
        <dbReference type="WBParaSite" id="HNAJ_0001091201-mRNA-1"/>
    </source>
</evidence>
<protein>
    <submittedName>
        <fullName evidence="9">LisH domain-containing protein ARMC9</fullName>
    </submittedName>
</protein>
<dbReference type="GO" id="GO:0060271">
    <property type="term" value="P:cilium assembly"/>
    <property type="evidence" value="ECO:0007669"/>
    <property type="project" value="InterPro"/>
</dbReference>
<dbReference type="PANTHER" id="PTHR14881:SF4">
    <property type="entry name" value="LISH DOMAIN-CONTAINING PROTEIN ARMC9"/>
    <property type="match status" value="1"/>
</dbReference>
<dbReference type="InterPro" id="IPR016024">
    <property type="entry name" value="ARM-type_fold"/>
</dbReference>
<keyword evidence="2" id="KW-0970">Cilium biogenesis/degradation</keyword>
<dbReference type="EMBL" id="UZAE01013279">
    <property type="protein sequence ID" value="VDO09071.1"/>
    <property type="molecule type" value="Genomic_DNA"/>
</dbReference>
<dbReference type="GO" id="GO:0005813">
    <property type="term" value="C:centrosome"/>
    <property type="evidence" value="ECO:0007669"/>
    <property type="project" value="UniProtKB-SubCell"/>
</dbReference>
<proteinExistence type="predicted"/>
<dbReference type="Proteomes" id="UP000278807">
    <property type="component" value="Unassembled WGS sequence"/>
</dbReference>
<reference evidence="9" key="1">
    <citation type="submission" date="2017-02" db="UniProtKB">
        <authorList>
            <consortium name="WormBaseParasite"/>
        </authorList>
    </citation>
    <scope>IDENTIFICATION</scope>
</reference>
<gene>
    <name evidence="7" type="ORF">HNAJ_LOCUS10906</name>
</gene>